<reference evidence="4" key="2">
    <citation type="submission" date="2025-08" db="UniProtKB">
        <authorList>
            <consortium name="RefSeq"/>
        </authorList>
    </citation>
    <scope>IDENTIFICATION</scope>
    <source>
        <tissue evidence="4">Leaf</tissue>
    </source>
</reference>
<sequence>MVKDFITPEGIWDSRLIRERFEWKDATAILSLETPSLHHDDHKYWKFHPTGKFTIKSGYAFLSGFTQESQHQLGTLSKLIWKLKILPKWRVFLWKLIHKALATKDNLAHRGMVVNNECDYCGATGESTQHIFRTCSLAKLVWKLSSLTIFLDTNGTISFEEWFQRYILLFHSEDGKDSQRIDIFVAVLWSLWLARNARNYKNEEIHARGILFGVSQELHKCNIFKNNRPGVENIDASLNSQHLVQPPGFLHVQLGKEQSFYPNFVLQVDGSWDKNTRKAGAGWAIFNPTTKETTDGGGSYDLAHTPLQLEAHACLKSILWCKNQGLDEILILTDSANLLSNLEFTTKEPHITILRTLAQIKEAASNFKACVIIKADRQQVRRTHIIANNCRRYGISFSSNIV</sequence>
<dbReference type="Proteomes" id="UP000813463">
    <property type="component" value="Chromosome 3"/>
</dbReference>
<dbReference type="SUPFAM" id="SSF53098">
    <property type="entry name" value="Ribonuclease H-like"/>
    <property type="match status" value="1"/>
</dbReference>
<proteinExistence type="predicted"/>
<dbReference type="PANTHER" id="PTHR47723:SF19">
    <property type="entry name" value="POLYNUCLEOTIDYL TRANSFERASE, RIBONUCLEASE H-LIKE SUPERFAMILY PROTEIN"/>
    <property type="match status" value="1"/>
</dbReference>
<name>A0ABM3RH05_SPIOL</name>
<evidence type="ECO:0000259" key="2">
    <source>
        <dbReference type="Pfam" id="PF13966"/>
    </source>
</evidence>
<dbReference type="CDD" id="cd06222">
    <property type="entry name" value="RNase_H_like"/>
    <property type="match status" value="1"/>
</dbReference>
<dbReference type="PANTHER" id="PTHR47723">
    <property type="entry name" value="OS05G0353850 PROTEIN"/>
    <property type="match status" value="1"/>
</dbReference>
<dbReference type="InterPro" id="IPR044730">
    <property type="entry name" value="RNase_H-like_dom_plant"/>
</dbReference>
<protein>
    <recommendedName>
        <fullName evidence="5">RNase H type-1 domain-containing protein</fullName>
    </recommendedName>
</protein>
<dbReference type="Pfam" id="PF13456">
    <property type="entry name" value="RVT_3"/>
    <property type="match status" value="1"/>
</dbReference>
<dbReference type="InterPro" id="IPR053151">
    <property type="entry name" value="RNase_H-like"/>
</dbReference>
<evidence type="ECO:0000259" key="1">
    <source>
        <dbReference type="Pfam" id="PF13456"/>
    </source>
</evidence>
<dbReference type="InterPro" id="IPR012337">
    <property type="entry name" value="RNaseH-like_sf"/>
</dbReference>
<gene>
    <name evidence="4" type="primary">LOC130469565</name>
</gene>
<keyword evidence="3" id="KW-1185">Reference proteome</keyword>
<dbReference type="Pfam" id="PF13966">
    <property type="entry name" value="zf-RVT"/>
    <property type="match status" value="1"/>
</dbReference>
<dbReference type="InterPro" id="IPR002156">
    <property type="entry name" value="RNaseH_domain"/>
</dbReference>
<feature type="domain" description="RNase H type-1" evidence="1">
    <location>
        <begin position="268"/>
        <end position="390"/>
    </location>
</feature>
<dbReference type="GeneID" id="130469565"/>
<organism evidence="3 4">
    <name type="scientific">Spinacia oleracea</name>
    <name type="common">Spinach</name>
    <dbReference type="NCBI Taxonomy" id="3562"/>
    <lineage>
        <taxon>Eukaryota</taxon>
        <taxon>Viridiplantae</taxon>
        <taxon>Streptophyta</taxon>
        <taxon>Embryophyta</taxon>
        <taxon>Tracheophyta</taxon>
        <taxon>Spermatophyta</taxon>
        <taxon>Magnoliopsida</taxon>
        <taxon>eudicotyledons</taxon>
        <taxon>Gunneridae</taxon>
        <taxon>Pentapetalae</taxon>
        <taxon>Caryophyllales</taxon>
        <taxon>Chenopodiaceae</taxon>
        <taxon>Chenopodioideae</taxon>
        <taxon>Anserineae</taxon>
        <taxon>Spinacia</taxon>
    </lineage>
</organism>
<dbReference type="RefSeq" id="XP_056694898.1">
    <property type="nucleotide sequence ID" value="XM_056838920.1"/>
</dbReference>
<evidence type="ECO:0008006" key="5">
    <source>
        <dbReference type="Google" id="ProtNLM"/>
    </source>
</evidence>
<dbReference type="InterPro" id="IPR036397">
    <property type="entry name" value="RNaseH_sf"/>
</dbReference>
<reference evidence="3" key="1">
    <citation type="journal article" date="2021" name="Nat. Commun.">
        <title>Genomic analyses provide insights into spinach domestication and the genetic basis of agronomic traits.</title>
        <authorList>
            <person name="Cai X."/>
            <person name="Sun X."/>
            <person name="Xu C."/>
            <person name="Sun H."/>
            <person name="Wang X."/>
            <person name="Ge C."/>
            <person name="Zhang Z."/>
            <person name="Wang Q."/>
            <person name="Fei Z."/>
            <person name="Jiao C."/>
            <person name="Wang Q."/>
        </authorList>
    </citation>
    <scope>NUCLEOTIDE SEQUENCE [LARGE SCALE GENOMIC DNA]</scope>
    <source>
        <strain evidence="3">cv. Varoflay</strain>
    </source>
</reference>
<accession>A0ABM3RH05</accession>
<dbReference type="InterPro" id="IPR026960">
    <property type="entry name" value="RVT-Znf"/>
</dbReference>
<feature type="domain" description="Reverse transcriptase zinc-binding" evidence="2">
    <location>
        <begin position="53"/>
        <end position="142"/>
    </location>
</feature>
<dbReference type="Gene3D" id="3.30.420.10">
    <property type="entry name" value="Ribonuclease H-like superfamily/Ribonuclease H"/>
    <property type="match status" value="1"/>
</dbReference>
<evidence type="ECO:0000313" key="3">
    <source>
        <dbReference type="Proteomes" id="UP000813463"/>
    </source>
</evidence>
<evidence type="ECO:0000313" key="4">
    <source>
        <dbReference type="RefSeq" id="XP_056694898.1"/>
    </source>
</evidence>